<dbReference type="EMBL" id="JAUIQD010000004">
    <property type="protein sequence ID" value="KAK3353802.1"/>
    <property type="molecule type" value="Genomic_DNA"/>
</dbReference>
<comment type="caution">
    <text evidence="1">The sequence shown here is derived from an EMBL/GenBank/DDBJ whole genome shotgun (WGS) entry which is preliminary data.</text>
</comment>
<dbReference type="Proteomes" id="UP001275084">
    <property type="component" value="Unassembled WGS sequence"/>
</dbReference>
<reference evidence="1" key="2">
    <citation type="submission" date="2023-06" db="EMBL/GenBank/DDBJ databases">
        <authorList>
            <consortium name="Lawrence Berkeley National Laboratory"/>
            <person name="Haridas S."/>
            <person name="Hensen N."/>
            <person name="Bonometti L."/>
            <person name="Westerberg I."/>
            <person name="Brannstrom I.O."/>
            <person name="Guillou S."/>
            <person name="Cros-Aarteil S."/>
            <person name="Calhoun S."/>
            <person name="Kuo A."/>
            <person name="Mondo S."/>
            <person name="Pangilinan J."/>
            <person name="Riley R."/>
            <person name="Labutti K."/>
            <person name="Andreopoulos B."/>
            <person name="Lipzen A."/>
            <person name="Chen C."/>
            <person name="Yanf M."/>
            <person name="Daum C."/>
            <person name="Ng V."/>
            <person name="Clum A."/>
            <person name="Steindorff A."/>
            <person name="Ohm R."/>
            <person name="Martin F."/>
            <person name="Silar P."/>
            <person name="Natvig D."/>
            <person name="Lalanne C."/>
            <person name="Gautier V."/>
            <person name="Ament-Velasquez S.L."/>
            <person name="Kruys A."/>
            <person name="Hutchinson M.I."/>
            <person name="Powell A.J."/>
            <person name="Barry K."/>
            <person name="Miller A.N."/>
            <person name="Grigoriev I.V."/>
            <person name="Debuchy R."/>
            <person name="Gladieux P."/>
            <person name="Thoren M.H."/>
            <person name="Johannesson H."/>
        </authorList>
    </citation>
    <scope>NUCLEOTIDE SEQUENCE</scope>
    <source>
        <strain evidence="1">CBS 955.72</strain>
    </source>
</reference>
<proteinExistence type="predicted"/>
<evidence type="ECO:0000313" key="2">
    <source>
        <dbReference type="Proteomes" id="UP001275084"/>
    </source>
</evidence>
<sequence length="125" mass="14640">MAHLFRNFKGSNKAFTNRSTRGWLGVNIFIPTFSHNLPVETRTLCRSCQGLTARIKDTDTNYDPEALDYLQYFLDFKKAYSKVVNDGTVFTYAQLRHHHLQHSLPYPQTPGFLRQYDGRGPRRWL</sequence>
<evidence type="ECO:0000313" key="1">
    <source>
        <dbReference type="EMBL" id="KAK3353802.1"/>
    </source>
</evidence>
<reference evidence="1" key="1">
    <citation type="journal article" date="2023" name="Mol. Phylogenet. Evol.">
        <title>Genome-scale phylogeny and comparative genomics of the fungal order Sordariales.</title>
        <authorList>
            <person name="Hensen N."/>
            <person name="Bonometti L."/>
            <person name="Westerberg I."/>
            <person name="Brannstrom I.O."/>
            <person name="Guillou S."/>
            <person name="Cros-Aarteil S."/>
            <person name="Calhoun S."/>
            <person name="Haridas S."/>
            <person name="Kuo A."/>
            <person name="Mondo S."/>
            <person name="Pangilinan J."/>
            <person name="Riley R."/>
            <person name="LaButti K."/>
            <person name="Andreopoulos B."/>
            <person name="Lipzen A."/>
            <person name="Chen C."/>
            <person name="Yan M."/>
            <person name="Daum C."/>
            <person name="Ng V."/>
            <person name="Clum A."/>
            <person name="Steindorff A."/>
            <person name="Ohm R.A."/>
            <person name="Martin F."/>
            <person name="Silar P."/>
            <person name="Natvig D.O."/>
            <person name="Lalanne C."/>
            <person name="Gautier V."/>
            <person name="Ament-Velasquez S.L."/>
            <person name="Kruys A."/>
            <person name="Hutchinson M.I."/>
            <person name="Powell A.J."/>
            <person name="Barry K."/>
            <person name="Miller A.N."/>
            <person name="Grigoriev I.V."/>
            <person name="Debuchy R."/>
            <person name="Gladieux P."/>
            <person name="Hiltunen Thoren M."/>
            <person name="Johannesson H."/>
        </authorList>
    </citation>
    <scope>NUCLEOTIDE SEQUENCE</scope>
    <source>
        <strain evidence="1">CBS 955.72</strain>
    </source>
</reference>
<accession>A0AAJ0HK21</accession>
<gene>
    <name evidence="1" type="ORF">B0T25DRAFT_568991</name>
</gene>
<protein>
    <submittedName>
        <fullName evidence="1">Uncharacterized protein</fullName>
    </submittedName>
</protein>
<keyword evidence="2" id="KW-1185">Reference proteome</keyword>
<dbReference type="AlphaFoldDB" id="A0AAJ0HK21"/>
<name>A0AAJ0HK21_9PEZI</name>
<organism evidence="1 2">
    <name type="scientific">Lasiosphaeria hispida</name>
    <dbReference type="NCBI Taxonomy" id="260671"/>
    <lineage>
        <taxon>Eukaryota</taxon>
        <taxon>Fungi</taxon>
        <taxon>Dikarya</taxon>
        <taxon>Ascomycota</taxon>
        <taxon>Pezizomycotina</taxon>
        <taxon>Sordariomycetes</taxon>
        <taxon>Sordariomycetidae</taxon>
        <taxon>Sordariales</taxon>
        <taxon>Lasiosphaeriaceae</taxon>
        <taxon>Lasiosphaeria</taxon>
    </lineage>
</organism>